<feature type="signal peptide" evidence="1">
    <location>
        <begin position="1"/>
        <end position="18"/>
    </location>
</feature>
<keyword evidence="3" id="KW-1185">Reference proteome</keyword>
<evidence type="ECO:0008006" key="4">
    <source>
        <dbReference type="Google" id="ProtNLM"/>
    </source>
</evidence>
<evidence type="ECO:0000256" key="1">
    <source>
        <dbReference type="SAM" id="SignalP"/>
    </source>
</evidence>
<evidence type="ECO:0000313" key="3">
    <source>
        <dbReference type="Proteomes" id="UP000766486"/>
    </source>
</evidence>
<name>A0ABY6V494_BIOOC</name>
<organism evidence="2 3">
    <name type="scientific">Bionectria ochroleuca</name>
    <name type="common">Gliocladium roseum</name>
    <dbReference type="NCBI Taxonomy" id="29856"/>
    <lineage>
        <taxon>Eukaryota</taxon>
        <taxon>Fungi</taxon>
        <taxon>Dikarya</taxon>
        <taxon>Ascomycota</taxon>
        <taxon>Pezizomycotina</taxon>
        <taxon>Sordariomycetes</taxon>
        <taxon>Hypocreomycetidae</taxon>
        <taxon>Hypocreales</taxon>
        <taxon>Bionectriaceae</taxon>
        <taxon>Clonostachys</taxon>
    </lineage>
</organism>
<proteinExistence type="predicted"/>
<sequence length="221" mass="24605">MNVIKTIYGLFIVAVAAANLPENPGCGDINVLYTGFPAYHPYVVEQGWDPVAVDAGLRQDARNLIDAGYNTRIVLMGPDEDISQLEARFQDVEFHVTGIGFGMRPATIPEIITRFEGASVPSLANIQHDDDIYFVEADNNFLFRKTVPETPTVYNYDPNTLLWSVARRFPIKEDCTNKPGKDLGYEEICDQRCEMSKIAWNLRQVALGKNSTISNEAANGI</sequence>
<accession>A0ABY6V494</accession>
<reference evidence="2 3" key="1">
    <citation type="submission" date="2019-06" db="EMBL/GenBank/DDBJ databases">
        <authorList>
            <person name="Broberg M."/>
        </authorList>
    </citation>
    <scope>NUCLEOTIDE SEQUENCE [LARGE SCALE GENOMIC DNA]</scope>
</reference>
<dbReference type="EMBL" id="CABFNS010000938">
    <property type="protein sequence ID" value="VUC37299.1"/>
    <property type="molecule type" value="Genomic_DNA"/>
</dbReference>
<gene>
    <name evidence="2" type="ORF">CLO192961_LOCUS468071</name>
</gene>
<protein>
    <recommendedName>
        <fullName evidence="4">1,3-beta-glucanosyltransferase</fullName>
    </recommendedName>
</protein>
<feature type="chain" id="PRO_5046015398" description="1,3-beta-glucanosyltransferase" evidence="1">
    <location>
        <begin position="19"/>
        <end position="221"/>
    </location>
</feature>
<keyword evidence="1" id="KW-0732">Signal</keyword>
<comment type="caution">
    <text evidence="2">The sequence shown here is derived from an EMBL/GenBank/DDBJ whole genome shotgun (WGS) entry which is preliminary data.</text>
</comment>
<dbReference type="Proteomes" id="UP000766486">
    <property type="component" value="Unassembled WGS sequence"/>
</dbReference>
<evidence type="ECO:0000313" key="2">
    <source>
        <dbReference type="EMBL" id="VUC37299.1"/>
    </source>
</evidence>